<dbReference type="PANTHER" id="PTHR33472:SF24">
    <property type="entry name" value="VEGETATIVE CELL WALL PROTEIN GP1-LIKE"/>
    <property type="match status" value="1"/>
</dbReference>
<proteinExistence type="predicted"/>
<feature type="compositionally biased region" description="Polar residues" evidence="1">
    <location>
        <begin position="11"/>
        <end position="24"/>
    </location>
</feature>
<gene>
    <name evidence="2" type="ORF">TSUD_02830</name>
</gene>
<dbReference type="Proteomes" id="UP000242715">
    <property type="component" value="Unassembled WGS sequence"/>
</dbReference>
<protein>
    <submittedName>
        <fullName evidence="2">Uncharacterized protein</fullName>
    </submittedName>
</protein>
<evidence type="ECO:0000313" key="3">
    <source>
        <dbReference type="Proteomes" id="UP000242715"/>
    </source>
</evidence>
<name>A0A2Z6MT66_TRISU</name>
<accession>A0A2Z6MT66</accession>
<dbReference type="PANTHER" id="PTHR33472">
    <property type="entry name" value="OS01G0106600 PROTEIN"/>
    <property type="match status" value="1"/>
</dbReference>
<feature type="compositionally biased region" description="Polar residues" evidence="1">
    <location>
        <begin position="274"/>
        <end position="284"/>
    </location>
</feature>
<feature type="compositionally biased region" description="Basic and acidic residues" evidence="1">
    <location>
        <begin position="178"/>
        <end position="200"/>
    </location>
</feature>
<feature type="compositionally biased region" description="Basic and acidic residues" evidence="1">
    <location>
        <begin position="258"/>
        <end position="273"/>
    </location>
</feature>
<dbReference type="EMBL" id="DF973343">
    <property type="protein sequence ID" value="GAU26880.1"/>
    <property type="molecule type" value="Genomic_DNA"/>
</dbReference>
<feature type="compositionally biased region" description="Polar residues" evidence="1">
    <location>
        <begin position="148"/>
        <end position="158"/>
    </location>
</feature>
<reference evidence="3" key="1">
    <citation type="journal article" date="2017" name="Front. Plant Sci.">
        <title>Climate Clever Clovers: New Paradigm to Reduce the Environmental Footprint of Ruminants by Breeding Low Methanogenic Forages Utilizing Haplotype Variation.</title>
        <authorList>
            <person name="Kaur P."/>
            <person name="Appels R."/>
            <person name="Bayer P.E."/>
            <person name="Keeble-Gagnere G."/>
            <person name="Wang J."/>
            <person name="Hirakawa H."/>
            <person name="Shirasawa K."/>
            <person name="Vercoe P."/>
            <person name="Stefanova K."/>
            <person name="Durmic Z."/>
            <person name="Nichols P."/>
            <person name="Revell C."/>
            <person name="Isobe S.N."/>
            <person name="Edwards D."/>
            <person name="Erskine W."/>
        </authorList>
    </citation>
    <scope>NUCLEOTIDE SEQUENCE [LARGE SCALE GENOMIC DNA]</scope>
    <source>
        <strain evidence="3">cv. Daliak</strain>
    </source>
</reference>
<evidence type="ECO:0000256" key="1">
    <source>
        <dbReference type="SAM" id="MobiDB-lite"/>
    </source>
</evidence>
<dbReference type="AlphaFoldDB" id="A0A2Z6MT66"/>
<organism evidence="2 3">
    <name type="scientific">Trifolium subterraneum</name>
    <name type="common">Subterranean clover</name>
    <dbReference type="NCBI Taxonomy" id="3900"/>
    <lineage>
        <taxon>Eukaryota</taxon>
        <taxon>Viridiplantae</taxon>
        <taxon>Streptophyta</taxon>
        <taxon>Embryophyta</taxon>
        <taxon>Tracheophyta</taxon>
        <taxon>Spermatophyta</taxon>
        <taxon>Magnoliopsida</taxon>
        <taxon>eudicotyledons</taxon>
        <taxon>Gunneridae</taxon>
        <taxon>Pentapetalae</taxon>
        <taxon>rosids</taxon>
        <taxon>fabids</taxon>
        <taxon>Fabales</taxon>
        <taxon>Fabaceae</taxon>
        <taxon>Papilionoideae</taxon>
        <taxon>50 kb inversion clade</taxon>
        <taxon>NPAAA clade</taxon>
        <taxon>Hologalegina</taxon>
        <taxon>IRL clade</taxon>
        <taxon>Trifolieae</taxon>
        <taxon>Trifolium</taxon>
    </lineage>
</organism>
<evidence type="ECO:0000313" key="2">
    <source>
        <dbReference type="EMBL" id="GAU26880.1"/>
    </source>
</evidence>
<feature type="compositionally biased region" description="Polar residues" evidence="1">
    <location>
        <begin position="88"/>
        <end position="99"/>
    </location>
</feature>
<dbReference type="OrthoDB" id="1709592at2759"/>
<feature type="compositionally biased region" description="Polar residues" evidence="1">
    <location>
        <begin position="202"/>
        <end position="211"/>
    </location>
</feature>
<feature type="region of interest" description="Disordered" evidence="1">
    <location>
        <begin position="1"/>
        <end position="55"/>
    </location>
</feature>
<keyword evidence="3" id="KW-1185">Reference proteome</keyword>
<sequence length="284" mass="32026">MKEPKPKPKPSSTKENTHPTSFASEQEKEKMVNKSEPMQQEAEAESELKTNSPLIEITKSPQYVGSKQLASFMPSSHQVSKIEPASQHHPSSPLASVQNEMLKANHEENTFYTSSTSQEQKEKIPVSLFEPVVERKRNSPSKIILVSQPESLSKQTKTSLDEERSISTTPPPKSPLETQRKFLQHKEKEKVMHESKKVTTDGEGNTNNAEDNSMEHSDVGKAYVNSNIQSINNSLMFHGSINERDPGVQVTLSQKPSETIKRDEKDTRNHKTEFNISRSQKLTF</sequence>
<feature type="region of interest" description="Disordered" evidence="1">
    <location>
        <begin position="73"/>
        <end position="216"/>
    </location>
</feature>
<feature type="region of interest" description="Disordered" evidence="1">
    <location>
        <begin position="247"/>
        <end position="284"/>
    </location>
</feature>